<dbReference type="GO" id="GO:0016260">
    <property type="term" value="P:selenocysteine biosynthetic process"/>
    <property type="evidence" value="ECO:0007669"/>
    <property type="project" value="TreeGrafter"/>
</dbReference>
<sequence length="755" mass="83275">MQHNIQPLFKDLVLVGGGHSHVIALKMFAMKALPGVRITLITDYSDTPYSGMLPGHIAGFYTHEQCHIDLRKLANFAQAQLYIDSVIGIDLQKNQVICANRPHISFDLLSIDIGSTPATISVPGATEYAIPAKPVGKLLEKWYELVEEIQHNPQKSVNIGIVGGGAGGVELALSMWGNLRRYHPTNLQIHLFSRNNRNLLSNHHASVGNWLRRLLIQRDVKLHLGETVCQVAPSEHIERFNVICESGLEVKCNYIFWVTQASAPQWLAATGITTDQRGFILVNDNLQSVSHPQVFAAGDIATMKNYPRPKAGVFAVRQGKPLFENLRRSLLGKALKNYQPQQDYLSLIGTGDGMAIATRGWLTLPPHKLLWLWKDYIDRKFMKRFSDLPEMSNDRLTIQNSLTYLTYRRSIATPLQCSGCGSKVGGNVLERVLQRIQESQPIQEQEDIIIGLRYPDDAAVVKVPTGKLMVQTIDYFTSLINDSYIFGQIAVNHCLSDILAMGAIPTSALALATIPYGTSSTIEETLFQLLSGAVKQLNQAGVSLIGGHTIQGNQLAFGLSCNGLAEQNQLLRKSGMLVNDVLILTKAVGTGTLFAAQMRREVKAVWIDNAIKSMLLSNRAASGCFLEYGATACTDITGFGLIGHLLEMVKASQIGVTLKFDDIPILHGARETVEKRIFSSLYPENLKAASYIKNLEEWVFHPNYPLLYDPQTSGGLLAAVSPEQADNCLRKLKELGYEQARIIGRVGGEEGIRLV</sequence>
<dbReference type="CDD" id="cd02195">
    <property type="entry name" value="SelD"/>
    <property type="match status" value="1"/>
</dbReference>
<dbReference type="PANTHER" id="PTHR10256:SF0">
    <property type="entry name" value="INACTIVE SELENIDE, WATER DIKINASE-LIKE PROTEIN-RELATED"/>
    <property type="match status" value="1"/>
</dbReference>
<dbReference type="Gene3D" id="3.30.1330.10">
    <property type="entry name" value="PurM-like, N-terminal domain"/>
    <property type="match status" value="1"/>
</dbReference>
<name>A0A8J7K1Q4_9CYAN</name>
<dbReference type="GO" id="GO:0005737">
    <property type="term" value="C:cytoplasm"/>
    <property type="evidence" value="ECO:0007669"/>
    <property type="project" value="TreeGrafter"/>
</dbReference>
<dbReference type="Gene3D" id="3.90.650.10">
    <property type="entry name" value="PurM-like C-terminal domain"/>
    <property type="match status" value="1"/>
</dbReference>
<dbReference type="EMBL" id="JADEWL010000011">
    <property type="protein sequence ID" value="MBE9212142.1"/>
    <property type="molecule type" value="Genomic_DNA"/>
</dbReference>
<dbReference type="GO" id="GO:0004756">
    <property type="term" value="F:selenide, water dikinase activity"/>
    <property type="evidence" value="ECO:0007669"/>
    <property type="project" value="UniProtKB-EC"/>
</dbReference>
<feature type="domain" description="PurM-like N-terminal" evidence="6">
    <location>
        <begin position="456"/>
        <end position="564"/>
    </location>
</feature>
<evidence type="ECO:0000256" key="2">
    <source>
        <dbReference type="ARBA" id="ARBA00022741"/>
    </source>
</evidence>
<dbReference type="NCBIfam" id="TIGR03169">
    <property type="entry name" value="Nterm_to_SelD"/>
    <property type="match status" value="1"/>
</dbReference>
<keyword evidence="5" id="KW-0711">Selenium</keyword>
<dbReference type="Pfam" id="PF02769">
    <property type="entry name" value="AIRS_C"/>
    <property type="match status" value="1"/>
</dbReference>
<dbReference type="InterPro" id="IPR017584">
    <property type="entry name" value="Pyridine_nucleo_diS_OxRdtase_N"/>
</dbReference>
<keyword evidence="10" id="KW-1185">Reference proteome</keyword>
<dbReference type="GO" id="GO:0005524">
    <property type="term" value="F:ATP binding"/>
    <property type="evidence" value="ECO:0007669"/>
    <property type="project" value="UniProtKB-KW"/>
</dbReference>
<keyword evidence="4" id="KW-0067">ATP-binding</keyword>
<dbReference type="InterPro" id="IPR036676">
    <property type="entry name" value="PurM-like_C_sf"/>
</dbReference>
<protein>
    <submittedName>
        <fullName evidence="9">Selenide, water dikinase SelD</fullName>
        <ecNumber evidence="9">2.7.9.3</ecNumber>
    </submittedName>
</protein>
<dbReference type="Proteomes" id="UP000620559">
    <property type="component" value="Unassembled WGS sequence"/>
</dbReference>
<dbReference type="AlphaFoldDB" id="A0A8J7K1Q4"/>
<keyword evidence="1 9" id="KW-0808">Transferase</keyword>
<dbReference type="SUPFAM" id="SSF55326">
    <property type="entry name" value="PurM N-terminal domain-like"/>
    <property type="match status" value="1"/>
</dbReference>
<dbReference type="InterPro" id="IPR004536">
    <property type="entry name" value="SPS/SelD"/>
</dbReference>
<comment type="caution">
    <text evidence="9">The sequence shown here is derived from an EMBL/GenBank/DDBJ whole genome shotgun (WGS) entry which is preliminary data.</text>
</comment>
<organism evidence="9 10">
    <name type="scientific">Plectonema cf. radiosum LEGE 06105</name>
    <dbReference type="NCBI Taxonomy" id="945769"/>
    <lineage>
        <taxon>Bacteria</taxon>
        <taxon>Bacillati</taxon>
        <taxon>Cyanobacteriota</taxon>
        <taxon>Cyanophyceae</taxon>
        <taxon>Oscillatoriophycideae</taxon>
        <taxon>Oscillatoriales</taxon>
        <taxon>Microcoleaceae</taxon>
        <taxon>Plectonema</taxon>
    </lineage>
</organism>
<accession>A0A8J7K1Q4</accession>
<dbReference type="Pfam" id="PF00586">
    <property type="entry name" value="AIRS"/>
    <property type="match status" value="1"/>
</dbReference>
<evidence type="ECO:0000256" key="5">
    <source>
        <dbReference type="ARBA" id="ARBA00023266"/>
    </source>
</evidence>
<keyword evidence="3" id="KW-0418">Kinase</keyword>
<dbReference type="Pfam" id="PF07992">
    <property type="entry name" value="Pyr_redox_2"/>
    <property type="match status" value="1"/>
</dbReference>
<dbReference type="SUPFAM" id="SSF51905">
    <property type="entry name" value="FAD/NAD(P)-binding domain"/>
    <property type="match status" value="2"/>
</dbReference>
<evidence type="ECO:0000256" key="4">
    <source>
        <dbReference type="ARBA" id="ARBA00022840"/>
    </source>
</evidence>
<dbReference type="InterPro" id="IPR016188">
    <property type="entry name" value="PurM-like_N"/>
</dbReference>
<evidence type="ECO:0000256" key="3">
    <source>
        <dbReference type="ARBA" id="ARBA00022777"/>
    </source>
</evidence>
<gene>
    <name evidence="9" type="primary">selD</name>
    <name evidence="9" type="ORF">IQ247_05345</name>
</gene>
<proteinExistence type="predicted"/>
<evidence type="ECO:0000259" key="7">
    <source>
        <dbReference type="Pfam" id="PF02769"/>
    </source>
</evidence>
<evidence type="ECO:0000313" key="10">
    <source>
        <dbReference type="Proteomes" id="UP000620559"/>
    </source>
</evidence>
<dbReference type="InterPro" id="IPR036188">
    <property type="entry name" value="FAD/NAD-bd_sf"/>
</dbReference>
<dbReference type="PRINTS" id="PR00368">
    <property type="entry name" value="FADPNR"/>
</dbReference>
<reference evidence="9" key="1">
    <citation type="submission" date="2020-10" db="EMBL/GenBank/DDBJ databases">
        <authorList>
            <person name="Castelo-Branco R."/>
            <person name="Eusebio N."/>
            <person name="Adriana R."/>
            <person name="Vieira A."/>
            <person name="Brugerolle De Fraissinette N."/>
            <person name="Rezende De Castro R."/>
            <person name="Schneider M.P."/>
            <person name="Vasconcelos V."/>
            <person name="Leao P.N."/>
        </authorList>
    </citation>
    <scope>NUCLEOTIDE SEQUENCE</scope>
    <source>
        <strain evidence="9">LEGE 06105</strain>
    </source>
</reference>
<dbReference type="SUPFAM" id="SSF56042">
    <property type="entry name" value="PurM C-terminal domain-like"/>
    <property type="match status" value="1"/>
</dbReference>
<evidence type="ECO:0000259" key="6">
    <source>
        <dbReference type="Pfam" id="PF00586"/>
    </source>
</evidence>
<dbReference type="EC" id="2.7.9.3" evidence="9"/>
<dbReference type="GO" id="GO:0016491">
    <property type="term" value="F:oxidoreductase activity"/>
    <property type="evidence" value="ECO:0007669"/>
    <property type="project" value="InterPro"/>
</dbReference>
<evidence type="ECO:0000313" key="9">
    <source>
        <dbReference type="EMBL" id="MBE9212142.1"/>
    </source>
</evidence>
<dbReference type="PANTHER" id="PTHR10256">
    <property type="entry name" value="SELENIDE, WATER DIKINASE"/>
    <property type="match status" value="1"/>
</dbReference>
<dbReference type="RefSeq" id="WP_193917802.1">
    <property type="nucleotide sequence ID" value="NZ_JADEWL010000011.1"/>
</dbReference>
<dbReference type="InterPro" id="IPR010918">
    <property type="entry name" value="PurM-like_C_dom"/>
</dbReference>
<feature type="domain" description="PurM-like C-terminal" evidence="7">
    <location>
        <begin position="579"/>
        <end position="754"/>
    </location>
</feature>
<dbReference type="InterPro" id="IPR036921">
    <property type="entry name" value="PurM-like_N_sf"/>
</dbReference>
<evidence type="ECO:0000256" key="1">
    <source>
        <dbReference type="ARBA" id="ARBA00022679"/>
    </source>
</evidence>
<keyword evidence="2" id="KW-0547">Nucleotide-binding</keyword>
<evidence type="ECO:0000259" key="8">
    <source>
        <dbReference type="Pfam" id="PF07992"/>
    </source>
</evidence>
<feature type="domain" description="FAD/NAD(P)-binding" evidence="8">
    <location>
        <begin position="11"/>
        <end position="319"/>
    </location>
</feature>
<dbReference type="NCBIfam" id="TIGR00476">
    <property type="entry name" value="selD"/>
    <property type="match status" value="1"/>
</dbReference>
<dbReference type="InterPro" id="IPR023753">
    <property type="entry name" value="FAD/NAD-binding_dom"/>
</dbReference>
<dbReference type="Gene3D" id="3.50.50.100">
    <property type="match status" value="1"/>
</dbReference>